<dbReference type="EMBL" id="KV427612">
    <property type="protein sequence ID" value="KZT09377.1"/>
    <property type="molecule type" value="Genomic_DNA"/>
</dbReference>
<dbReference type="InParanoid" id="A0A165FT56"/>
<sequence>MGKERLFYRKELFPRFRQPWPEKARVALNVDPVTFAPSPRRLIICGICRLLR</sequence>
<proteinExistence type="predicted"/>
<organism evidence="1 2">
    <name type="scientific">Laetiporus sulphureus 93-53</name>
    <dbReference type="NCBI Taxonomy" id="1314785"/>
    <lineage>
        <taxon>Eukaryota</taxon>
        <taxon>Fungi</taxon>
        <taxon>Dikarya</taxon>
        <taxon>Basidiomycota</taxon>
        <taxon>Agaricomycotina</taxon>
        <taxon>Agaricomycetes</taxon>
        <taxon>Polyporales</taxon>
        <taxon>Laetiporus</taxon>
    </lineage>
</organism>
<evidence type="ECO:0000313" key="1">
    <source>
        <dbReference type="EMBL" id="KZT09377.1"/>
    </source>
</evidence>
<dbReference type="RefSeq" id="XP_040767117.1">
    <property type="nucleotide sequence ID" value="XM_040908351.1"/>
</dbReference>
<keyword evidence="2" id="KW-1185">Reference proteome</keyword>
<protein>
    <submittedName>
        <fullName evidence="1">Uncharacterized protein</fullName>
    </submittedName>
</protein>
<dbReference type="Proteomes" id="UP000076871">
    <property type="component" value="Unassembled WGS sequence"/>
</dbReference>
<gene>
    <name evidence="1" type="ORF">LAESUDRAFT_723135</name>
</gene>
<reference evidence="1 2" key="1">
    <citation type="journal article" date="2016" name="Mol. Biol. Evol.">
        <title>Comparative Genomics of Early-Diverging Mushroom-Forming Fungi Provides Insights into the Origins of Lignocellulose Decay Capabilities.</title>
        <authorList>
            <person name="Nagy L.G."/>
            <person name="Riley R."/>
            <person name="Tritt A."/>
            <person name="Adam C."/>
            <person name="Daum C."/>
            <person name="Floudas D."/>
            <person name="Sun H."/>
            <person name="Yadav J.S."/>
            <person name="Pangilinan J."/>
            <person name="Larsson K.H."/>
            <person name="Matsuura K."/>
            <person name="Barry K."/>
            <person name="Labutti K."/>
            <person name="Kuo R."/>
            <person name="Ohm R.A."/>
            <person name="Bhattacharya S.S."/>
            <person name="Shirouzu T."/>
            <person name="Yoshinaga Y."/>
            <person name="Martin F.M."/>
            <person name="Grigoriev I.V."/>
            <person name="Hibbett D.S."/>
        </authorList>
    </citation>
    <scope>NUCLEOTIDE SEQUENCE [LARGE SCALE GENOMIC DNA]</scope>
    <source>
        <strain evidence="1 2">93-53</strain>
    </source>
</reference>
<name>A0A165FT56_9APHY</name>
<dbReference type="AlphaFoldDB" id="A0A165FT56"/>
<accession>A0A165FT56</accession>
<evidence type="ECO:0000313" key="2">
    <source>
        <dbReference type="Proteomes" id="UP000076871"/>
    </source>
</evidence>
<dbReference type="GeneID" id="63825380"/>